<proteinExistence type="predicted"/>
<feature type="compositionally biased region" description="Low complexity" evidence="2">
    <location>
        <begin position="150"/>
        <end position="178"/>
    </location>
</feature>
<feature type="region of interest" description="Disordered" evidence="2">
    <location>
        <begin position="346"/>
        <end position="427"/>
    </location>
</feature>
<comment type="caution">
    <text evidence="3">The sequence shown here is derived from an EMBL/GenBank/DDBJ whole genome shotgun (WGS) entry which is preliminary data.</text>
</comment>
<feature type="compositionally biased region" description="Basic residues" evidence="2">
    <location>
        <begin position="369"/>
        <end position="382"/>
    </location>
</feature>
<dbReference type="GO" id="GO:0005930">
    <property type="term" value="C:axoneme"/>
    <property type="evidence" value="ECO:0007669"/>
    <property type="project" value="UniProtKB-SubCell"/>
</dbReference>
<accession>A0A150G6K8</accession>
<dbReference type="EMBL" id="LSYV01000058">
    <property type="protein sequence ID" value="KXZ45165.1"/>
    <property type="molecule type" value="Genomic_DNA"/>
</dbReference>
<comment type="subcellular location">
    <subcellularLocation>
        <location evidence="1">Cytoplasm</location>
        <location evidence="1">Cytoskeleton</location>
        <location evidence="1">Cilium axoneme</location>
    </subcellularLocation>
</comment>
<dbReference type="GO" id="GO:0005783">
    <property type="term" value="C:endoplasmic reticulum"/>
    <property type="evidence" value="ECO:0007669"/>
    <property type="project" value="TreeGrafter"/>
</dbReference>
<dbReference type="Proteomes" id="UP000075714">
    <property type="component" value="Unassembled WGS sequence"/>
</dbReference>
<dbReference type="GO" id="GO:0004620">
    <property type="term" value="F:phospholipase activity"/>
    <property type="evidence" value="ECO:0007669"/>
    <property type="project" value="TreeGrafter"/>
</dbReference>
<evidence type="ECO:0000313" key="4">
    <source>
        <dbReference type="Proteomes" id="UP000075714"/>
    </source>
</evidence>
<feature type="region of interest" description="Disordered" evidence="2">
    <location>
        <begin position="139"/>
        <end position="185"/>
    </location>
</feature>
<organism evidence="3 4">
    <name type="scientific">Gonium pectorale</name>
    <name type="common">Green alga</name>
    <dbReference type="NCBI Taxonomy" id="33097"/>
    <lineage>
        <taxon>Eukaryota</taxon>
        <taxon>Viridiplantae</taxon>
        <taxon>Chlorophyta</taxon>
        <taxon>core chlorophytes</taxon>
        <taxon>Chlorophyceae</taxon>
        <taxon>CS clade</taxon>
        <taxon>Chlamydomonadales</taxon>
        <taxon>Volvocaceae</taxon>
        <taxon>Gonium</taxon>
    </lineage>
</organism>
<feature type="compositionally biased region" description="Gly residues" evidence="2">
    <location>
        <begin position="462"/>
        <end position="472"/>
    </location>
</feature>
<feature type="compositionally biased region" description="Low complexity" evidence="2">
    <location>
        <begin position="398"/>
        <end position="411"/>
    </location>
</feature>
<dbReference type="InterPro" id="IPR032675">
    <property type="entry name" value="LRR_dom_sf"/>
</dbReference>
<evidence type="ECO:0000256" key="1">
    <source>
        <dbReference type="ARBA" id="ARBA00004430"/>
    </source>
</evidence>
<name>A0A150G6K8_GONPE</name>
<evidence type="ECO:0000256" key="2">
    <source>
        <dbReference type="SAM" id="MobiDB-lite"/>
    </source>
</evidence>
<feature type="region of interest" description="Disordered" evidence="2">
    <location>
        <begin position="448"/>
        <end position="481"/>
    </location>
</feature>
<gene>
    <name evidence="3" type="ORF">GPECTOR_57g455</name>
</gene>
<dbReference type="SUPFAM" id="SSF52047">
    <property type="entry name" value="RNI-like"/>
    <property type="match status" value="1"/>
</dbReference>
<keyword evidence="4" id="KW-1185">Reference proteome</keyword>
<dbReference type="Gene3D" id="3.80.10.10">
    <property type="entry name" value="Ribonuclease Inhibitor"/>
    <property type="match status" value="1"/>
</dbReference>
<dbReference type="GO" id="GO:0030149">
    <property type="term" value="P:sphingolipid catabolic process"/>
    <property type="evidence" value="ECO:0007669"/>
    <property type="project" value="TreeGrafter"/>
</dbReference>
<dbReference type="PANTHER" id="PTHR12393:SF6">
    <property type="entry name" value="SPHINGOMYELIN PHOSPHODIESTERASE 2"/>
    <property type="match status" value="1"/>
</dbReference>
<sequence length="1187" mass="122743">MECAPPSDLSGIFRDLIPLILDYLSDPADKGSLRALCRDGRAAYAAHATSLSLRDFYYLDAEANALNLAASRGPPIGAPLLSVPVAVAVAAALPRLRSLRLVSEKALYCPDYPFVEPMPNLLQEEDLAGLIELLRPQGRGSVQGGGSRGGSCCDRGSDSTSSSSRKSNRGSGSAGSAGIPTSVSSPAPLLQSLELRGVQGSPLPPSLAPALRSCAGLRDLTRSFDEWEDEEDEEHHPCRKAIGALRRLPQLTSLRLGHVGDTTHVLGDVFGPGCRMTGLRRLAVTGNEALANELDVWPLSGLPHLQELTLTNAVLTLGGPAGGGGALAAPAALTLLHVGELHSPAADFTGRHDPVESDDDGAGPPALGQRRRRHRRRSKAKRSGPVEAPGAALHRQRLLLPPNLSSKLLKPAEGPLGNSTGTGGGGDGGGACASRAGGGDGDCASAAGGGGSGGSDSAAVANGGGGGEGASAGAGQSPSTAAGVAAHHGRWLAALGGCGVTHLKLEGIALSARDFATMAENMTALELAALPRLLRLDLELSAAIPSPAHERELATYLAAQAARLPGPLDALPALLAAAPGLQRGYATVFAAEPVHPTAFRSRWGPPGALRTLTLAARRRLWRATAASGVVQNLELLYDVSGCLPGWEVFAAAAAAGRLEACGLLLRRRCPWGPEVTEAAARAGRLEACRWLAVRGCPRPKDAVVAAAVSGSRELYEWFRDRAGSFRSDALAMKAAAAAGEERLAYRIQNSLNTRHVRVSYLVAAASGCSLQMVQSLYSQIVYGRLRYEGERPPDGGRGELSRWEMEEVVAAAAASSTGDWAAKVEWLLRRGLPRAATAAERVAATVAEAEAGLPRGSAAGRLAWLRAWGFPLGPPTVEAAASSGDLAALRYLLAEGALRDDGGGAAAAADDDTATAAAAGAAGAARAAAARGDVAALELLQDHGANLYGAELAAAAGSHVAALAWLAEALLPPGDRPSPAGAAQLADATGASGSASGEAFLRAARNGDLSTVACLARLGCLRGPPGRVLTAAVTAGCRPAALEALLRAGCCPADWRAAERAAMSRRRSRPGVVAWVQRAMRMQRQQRHQEAEGAQQVGVQQERGKQVDGGGGGGCVRDESGRGEWAWVHGRLVEWWEAVEAEELGCTCELSRRRGECLCHTAGDDEYDDFYYEDGYLYGDGKCGYDL</sequence>
<dbReference type="GO" id="GO:0071944">
    <property type="term" value="C:cell periphery"/>
    <property type="evidence" value="ECO:0007669"/>
    <property type="project" value="TreeGrafter"/>
</dbReference>
<evidence type="ECO:0000313" key="3">
    <source>
        <dbReference type="EMBL" id="KXZ45165.1"/>
    </source>
</evidence>
<protein>
    <submittedName>
        <fullName evidence="3">Uncharacterized protein</fullName>
    </submittedName>
</protein>
<dbReference type="GO" id="GO:0016020">
    <property type="term" value="C:membrane"/>
    <property type="evidence" value="ECO:0007669"/>
    <property type="project" value="TreeGrafter"/>
</dbReference>
<dbReference type="GO" id="GO:0046513">
    <property type="term" value="P:ceramide biosynthetic process"/>
    <property type="evidence" value="ECO:0007669"/>
    <property type="project" value="TreeGrafter"/>
</dbReference>
<dbReference type="PANTHER" id="PTHR12393">
    <property type="entry name" value="SPHINGOMYELIN PHOSPHODIESTERASE RELATED"/>
    <property type="match status" value="1"/>
</dbReference>
<feature type="region of interest" description="Disordered" evidence="2">
    <location>
        <begin position="1091"/>
        <end position="1114"/>
    </location>
</feature>
<dbReference type="AlphaFoldDB" id="A0A150G6K8"/>
<reference evidence="4" key="1">
    <citation type="journal article" date="2016" name="Nat. Commun.">
        <title>The Gonium pectorale genome demonstrates co-option of cell cycle regulation during the evolution of multicellularity.</title>
        <authorList>
            <person name="Hanschen E.R."/>
            <person name="Marriage T.N."/>
            <person name="Ferris P.J."/>
            <person name="Hamaji T."/>
            <person name="Toyoda A."/>
            <person name="Fujiyama A."/>
            <person name="Neme R."/>
            <person name="Noguchi H."/>
            <person name="Minakuchi Y."/>
            <person name="Suzuki M."/>
            <person name="Kawai-Toyooka H."/>
            <person name="Smith D.R."/>
            <person name="Sparks H."/>
            <person name="Anderson J."/>
            <person name="Bakaric R."/>
            <person name="Luria V."/>
            <person name="Karger A."/>
            <person name="Kirschner M.W."/>
            <person name="Durand P.M."/>
            <person name="Michod R.E."/>
            <person name="Nozaki H."/>
            <person name="Olson B.J."/>
        </authorList>
    </citation>
    <scope>NUCLEOTIDE SEQUENCE [LARGE SCALE GENOMIC DNA]</scope>
    <source>
        <strain evidence="4">NIES-2863</strain>
    </source>
</reference>